<accession>A0A3M7S8V7</accession>
<name>A0A3M7S8V7_BRAPC</name>
<feature type="domain" description="Letm1 RBD" evidence="9">
    <location>
        <begin position="126"/>
        <end position="320"/>
    </location>
</feature>
<evidence type="ECO:0000313" key="10">
    <source>
        <dbReference type="EMBL" id="RNA32095.1"/>
    </source>
</evidence>
<evidence type="ECO:0000259" key="9">
    <source>
        <dbReference type="PROSITE" id="PS51758"/>
    </source>
</evidence>
<dbReference type="PROSITE" id="PS51758">
    <property type="entry name" value="LETM1_RBD"/>
    <property type="match status" value="1"/>
</dbReference>
<dbReference type="PANTHER" id="PTHR14009:SF13">
    <property type="entry name" value="LETM1 DOMAIN-CONTAINING PROTEIN 1"/>
    <property type="match status" value="1"/>
</dbReference>
<keyword evidence="5 7" id="KW-0496">Mitochondrion</keyword>
<dbReference type="GO" id="GO:0030003">
    <property type="term" value="P:intracellular monoatomic cation homeostasis"/>
    <property type="evidence" value="ECO:0007669"/>
    <property type="project" value="TreeGrafter"/>
</dbReference>
<dbReference type="InterPro" id="IPR044202">
    <property type="entry name" value="LETM1/MDM38-like"/>
</dbReference>
<dbReference type="GO" id="GO:0005743">
    <property type="term" value="C:mitochondrial inner membrane"/>
    <property type="evidence" value="ECO:0007669"/>
    <property type="project" value="UniProtKB-SubCell"/>
</dbReference>
<keyword evidence="6 8" id="KW-0472">Membrane</keyword>
<gene>
    <name evidence="10" type="ORF">BpHYR1_050501</name>
</gene>
<reference evidence="10 11" key="1">
    <citation type="journal article" date="2018" name="Sci. Rep.">
        <title>Genomic signatures of local adaptation to the degree of environmental predictability in rotifers.</title>
        <authorList>
            <person name="Franch-Gras L."/>
            <person name="Hahn C."/>
            <person name="Garcia-Roger E.M."/>
            <person name="Carmona M.J."/>
            <person name="Serra M."/>
            <person name="Gomez A."/>
        </authorList>
    </citation>
    <scope>NUCLEOTIDE SEQUENCE [LARGE SCALE GENOMIC DNA]</scope>
    <source>
        <strain evidence="10">HYR1</strain>
    </source>
</reference>
<dbReference type="PANTHER" id="PTHR14009">
    <property type="entry name" value="LEUCINE ZIPPER-EF-HAND CONTAINING TRANSMEMBRANE PROTEIN"/>
    <property type="match status" value="1"/>
</dbReference>
<evidence type="ECO:0000256" key="4">
    <source>
        <dbReference type="ARBA" id="ARBA00022989"/>
    </source>
</evidence>
<keyword evidence="2 8" id="KW-0812">Transmembrane</keyword>
<keyword evidence="4 8" id="KW-1133">Transmembrane helix</keyword>
<evidence type="ECO:0000256" key="3">
    <source>
        <dbReference type="ARBA" id="ARBA00022792"/>
    </source>
</evidence>
<dbReference type="Proteomes" id="UP000276133">
    <property type="component" value="Unassembled WGS sequence"/>
</dbReference>
<evidence type="ECO:0000313" key="11">
    <source>
        <dbReference type="Proteomes" id="UP000276133"/>
    </source>
</evidence>
<dbReference type="InterPro" id="IPR033122">
    <property type="entry name" value="LETM1-like_RBD"/>
</dbReference>
<protein>
    <submittedName>
        <fullName evidence="10">LETM1 domain-containing 1</fullName>
    </submittedName>
</protein>
<dbReference type="OrthoDB" id="73691at2759"/>
<organism evidence="10 11">
    <name type="scientific">Brachionus plicatilis</name>
    <name type="common">Marine rotifer</name>
    <name type="synonym">Brachionus muelleri</name>
    <dbReference type="NCBI Taxonomy" id="10195"/>
    <lineage>
        <taxon>Eukaryota</taxon>
        <taxon>Metazoa</taxon>
        <taxon>Spiralia</taxon>
        <taxon>Gnathifera</taxon>
        <taxon>Rotifera</taxon>
        <taxon>Eurotatoria</taxon>
        <taxon>Monogononta</taxon>
        <taxon>Pseudotrocha</taxon>
        <taxon>Ploima</taxon>
        <taxon>Brachionidae</taxon>
        <taxon>Brachionus</taxon>
    </lineage>
</organism>
<dbReference type="EMBL" id="REGN01001847">
    <property type="protein sequence ID" value="RNA32095.1"/>
    <property type="molecule type" value="Genomic_DNA"/>
</dbReference>
<evidence type="ECO:0000256" key="8">
    <source>
        <dbReference type="SAM" id="Phobius"/>
    </source>
</evidence>
<evidence type="ECO:0000256" key="6">
    <source>
        <dbReference type="ARBA" id="ARBA00023136"/>
    </source>
</evidence>
<evidence type="ECO:0000256" key="5">
    <source>
        <dbReference type="ARBA" id="ARBA00023128"/>
    </source>
</evidence>
<dbReference type="GO" id="GO:0043022">
    <property type="term" value="F:ribosome binding"/>
    <property type="evidence" value="ECO:0007669"/>
    <property type="project" value="InterPro"/>
</dbReference>
<evidence type="ECO:0000256" key="7">
    <source>
        <dbReference type="PROSITE-ProRule" id="PRU01094"/>
    </source>
</evidence>
<keyword evidence="3" id="KW-0999">Mitochondrion inner membrane</keyword>
<dbReference type="AlphaFoldDB" id="A0A3M7S8V7"/>
<dbReference type="STRING" id="10195.A0A3M7S8V7"/>
<feature type="transmembrane region" description="Helical" evidence="8">
    <location>
        <begin position="86"/>
        <end position="109"/>
    </location>
</feature>
<evidence type="ECO:0000256" key="1">
    <source>
        <dbReference type="ARBA" id="ARBA00004434"/>
    </source>
</evidence>
<dbReference type="Pfam" id="PF07766">
    <property type="entry name" value="LETM1_RBD"/>
    <property type="match status" value="1"/>
</dbReference>
<proteinExistence type="predicted"/>
<evidence type="ECO:0000256" key="2">
    <source>
        <dbReference type="ARBA" id="ARBA00022692"/>
    </source>
</evidence>
<sequence>MKALISNIVSSPRVKLKPYGSKLQQRYPKIYRLFSVLRNGTVRFSKETFTFFNLKFQLWKNPHLIEQLSWKEVETYRQVPRDWKKVAPVMLVSSFPVLNYIVLPIAYAYPHKLLSNQFWTLEQILKFGEIDYYNKVKHYGTILELLLIHADDKLNDSVAKNFLFDFVNKIKDGEEINTEQVIELKPILRRPEFNLKLLSYDHLNLLEKIENSRKVFNLIKSSNLAYYAYWLRETDRKLLNQDIDKIPIEYMYSMCFERGINSRSQSINDLKLNLKYWLDFTEKLFDFNHNFKRENQEYFTLYLHSKILLRSSINRKMPYK</sequence>
<comment type="caution">
    <text evidence="10">The sequence shown here is derived from an EMBL/GenBank/DDBJ whole genome shotgun (WGS) entry which is preliminary data.</text>
</comment>
<keyword evidence="11" id="KW-1185">Reference proteome</keyword>
<comment type="subcellular location">
    <subcellularLocation>
        <location evidence="1">Mitochondrion inner membrane</location>
        <topology evidence="1">Single-pass membrane protein</topology>
    </subcellularLocation>
</comment>